<evidence type="ECO:0000259" key="18">
    <source>
        <dbReference type="Pfam" id="PF13193"/>
    </source>
</evidence>
<gene>
    <name evidence="19" type="ORF">ACAOBT_LOCUS12374</name>
</gene>
<dbReference type="Pfam" id="PF00501">
    <property type="entry name" value="AMP-binding"/>
    <property type="match status" value="1"/>
</dbReference>
<keyword evidence="20" id="KW-1185">Reference proteome</keyword>
<dbReference type="EMBL" id="CAKOFQ010006852">
    <property type="protein sequence ID" value="CAH1976907.1"/>
    <property type="molecule type" value="Genomic_DNA"/>
</dbReference>
<keyword evidence="12" id="KW-0576">Peroxisome</keyword>
<feature type="transmembrane region" description="Helical" evidence="16">
    <location>
        <begin position="21"/>
        <end position="41"/>
    </location>
</feature>
<sequence length="641" mass="72462">MNFPYQKTLKDEYSNNFAHSCRYIIMWGKFVFGLFFAYSFLAIDSMVCNSQSIIDQQKIKMVGYIVRSYSSDKYQCSVHEEHQWLQRNIDSGKMSFLDRRYVICGPEPHEPLPAENVGQIFYRNLINAPKDLKIMVDSKSGKAVTARDLLEESCNLAEALRRHGCQPGTPVSICSENTLKFFIPVVASFMAGTVLVPLNHIYTTEELKHSLSITQPKIVFCSKKALPKFKKLQREVAFIEKFVVLDNGDRGDDVFSLNGFVSKMLNGNRLVPENFTPFDGDPKEHVALVLCSSGTTGLPKGVMLTHFNVATRIVQARDPRYLSHNNVVLGLMPFYHAYGLYFGITSILNHHLTVMIDRFDEDSFLKAIERYRISVVRVTPPLAIFLAKTKKLDQYDLSSVAEIFCAGAPLSAETEIELKKRLNIKTIHQAYGCTEGTLALTIMDKDVYRPGSCGQVITYMCCTVRCPETGHVLGPRQVGELCFRGPLVMKGYYKNPQATKESFTADGWLRTGDLGYYDDENYFYIVDRLKELIKYKGYQVAPAELEAILLKNPKILDAAVVGLPEEMVGELPLAFVVLKPREEATAAELQQYVAEHVSPQKRLRGGIIFTKSIPKNPSGKILRKNLKQQLKDYKPILESRL</sequence>
<evidence type="ECO:0000256" key="4">
    <source>
        <dbReference type="ARBA" id="ARBA00012532"/>
    </source>
</evidence>
<keyword evidence="13" id="KW-0455">Luminescence</keyword>
<dbReference type="GO" id="GO:0005524">
    <property type="term" value="F:ATP binding"/>
    <property type="evidence" value="ECO:0007669"/>
    <property type="project" value="UniProtKB-KW"/>
</dbReference>
<evidence type="ECO:0000256" key="6">
    <source>
        <dbReference type="ARBA" id="ARBA00022723"/>
    </source>
</evidence>
<keyword evidence="16" id="KW-1133">Transmembrane helix</keyword>
<dbReference type="Gene3D" id="3.40.50.980">
    <property type="match status" value="2"/>
</dbReference>
<comment type="cofactor">
    <cofactor evidence="1">
        <name>Mg(2+)</name>
        <dbReference type="ChEBI" id="CHEBI:18420"/>
    </cofactor>
</comment>
<evidence type="ECO:0000256" key="15">
    <source>
        <dbReference type="ARBA" id="ARBA00048497"/>
    </source>
</evidence>
<keyword evidence="6" id="KW-0479">Metal-binding</keyword>
<dbReference type="Pfam" id="PF13193">
    <property type="entry name" value="AMP-binding_C"/>
    <property type="match status" value="1"/>
</dbReference>
<dbReference type="Proteomes" id="UP001152888">
    <property type="component" value="Unassembled WGS sequence"/>
</dbReference>
<evidence type="ECO:0000256" key="1">
    <source>
        <dbReference type="ARBA" id="ARBA00001946"/>
    </source>
</evidence>
<dbReference type="GO" id="GO:0046872">
    <property type="term" value="F:metal ion binding"/>
    <property type="evidence" value="ECO:0007669"/>
    <property type="project" value="UniProtKB-KW"/>
</dbReference>
<dbReference type="InterPro" id="IPR020845">
    <property type="entry name" value="AMP-binding_CS"/>
</dbReference>
<evidence type="ECO:0000256" key="2">
    <source>
        <dbReference type="ARBA" id="ARBA00004275"/>
    </source>
</evidence>
<evidence type="ECO:0000256" key="8">
    <source>
        <dbReference type="ARBA" id="ARBA00022840"/>
    </source>
</evidence>
<dbReference type="GO" id="GO:0004497">
    <property type="term" value="F:monooxygenase activity"/>
    <property type="evidence" value="ECO:0007669"/>
    <property type="project" value="UniProtKB-KW"/>
</dbReference>
<protein>
    <recommendedName>
        <fullName evidence="5">Luciferin 4-monooxygenase</fullName>
        <ecNumber evidence="4">1.13.12.7</ecNumber>
    </recommendedName>
</protein>
<evidence type="ECO:0000256" key="3">
    <source>
        <dbReference type="ARBA" id="ARBA00006432"/>
    </source>
</evidence>
<dbReference type="PROSITE" id="PS00455">
    <property type="entry name" value="AMP_BINDING"/>
    <property type="match status" value="1"/>
</dbReference>
<keyword evidence="10" id="KW-0560">Oxidoreductase</keyword>
<reference evidence="19" key="1">
    <citation type="submission" date="2022-03" db="EMBL/GenBank/DDBJ databases">
        <authorList>
            <person name="Sayadi A."/>
        </authorList>
    </citation>
    <scope>NUCLEOTIDE SEQUENCE</scope>
</reference>
<evidence type="ECO:0000256" key="14">
    <source>
        <dbReference type="ARBA" id="ARBA00023262"/>
    </source>
</evidence>
<evidence type="ECO:0000313" key="20">
    <source>
        <dbReference type="Proteomes" id="UP001152888"/>
    </source>
</evidence>
<evidence type="ECO:0000256" key="7">
    <source>
        <dbReference type="ARBA" id="ARBA00022741"/>
    </source>
</evidence>
<dbReference type="GO" id="GO:0005777">
    <property type="term" value="C:peroxisome"/>
    <property type="evidence" value="ECO:0007669"/>
    <property type="project" value="UniProtKB-SubCell"/>
</dbReference>
<comment type="catalytic activity">
    <reaction evidence="15">
        <text>firefly D-luciferin + ATP + O2 = firefly oxyluciferin + hnu + AMP + CO2 + diphosphate</text>
        <dbReference type="Rhea" id="RHEA:10732"/>
        <dbReference type="ChEBI" id="CHEBI:15379"/>
        <dbReference type="ChEBI" id="CHEBI:16526"/>
        <dbReference type="ChEBI" id="CHEBI:16792"/>
        <dbReference type="ChEBI" id="CHEBI:30212"/>
        <dbReference type="ChEBI" id="CHEBI:30616"/>
        <dbReference type="ChEBI" id="CHEBI:33019"/>
        <dbReference type="ChEBI" id="CHEBI:58038"/>
        <dbReference type="ChEBI" id="CHEBI:456215"/>
        <dbReference type="EC" id="1.13.12.7"/>
    </reaction>
</comment>
<keyword evidence="16" id="KW-0812">Transmembrane</keyword>
<dbReference type="InterPro" id="IPR045851">
    <property type="entry name" value="AMP-bd_C_sf"/>
</dbReference>
<evidence type="ECO:0000256" key="12">
    <source>
        <dbReference type="ARBA" id="ARBA00023140"/>
    </source>
</evidence>
<dbReference type="InterPro" id="IPR025110">
    <property type="entry name" value="AMP-bd_C"/>
</dbReference>
<keyword evidence="8" id="KW-0067">ATP-binding</keyword>
<feature type="domain" description="AMP-binding enzyme C-terminal" evidence="18">
    <location>
        <begin position="544"/>
        <end position="620"/>
    </location>
</feature>
<dbReference type="SUPFAM" id="SSF56801">
    <property type="entry name" value="Acetyl-CoA synthetase-like"/>
    <property type="match status" value="1"/>
</dbReference>
<feature type="domain" description="AMP-dependent synthetase/ligase" evidence="17">
    <location>
        <begin position="131"/>
        <end position="493"/>
    </location>
</feature>
<evidence type="ECO:0000256" key="13">
    <source>
        <dbReference type="ARBA" id="ARBA00023223"/>
    </source>
</evidence>
<keyword evidence="16" id="KW-0472">Membrane</keyword>
<keyword evidence="9" id="KW-0460">Magnesium</keyword>
<organism evidence="19 20">
    <name type="scientific">Acanthoscelides obtectus</name>
    <name type="common">Bean weevil</name>
    <name type="synonym">Bruchus obtectus</name>
    <dbReference type="NCBI Taxonomy" id="200917"/>
    <lineage>
        <taxon>Eukaryota</taxon>
        <taxon>Metazoa</taxon>
        <taxon>Ecdysozoa</taxon>
        <taxon>Arthropoda</taxon>
        <taxon>Hexapoda</taxon>
        <taxon>Insecta</taxon>
        <taxon>Pterygota</taxon>
        <taxon>Neoptera</taxon>
        <taxon>Endopterygota</taxon>
        <taxon>Coleoptera</taxon>
        <taxon>Polyphaga</taxon>
        <taxon>Cucujiformia</taxon>
        <taxon>Chrysomeloidea</taxon>
        <taxon>Chrysomelidae</taxon>
        <taxon>Bruchinae</taxon>
        <taxon>Bruchini</taxon>
        <taxon>Acanthoscelides</taxon>
    </lineage>
</organism>
<dbReference type="Gene3D" id="2.30.38.10">
    <property type="entry name" value="Luciferase, Domain 3"/>
    <property type="match status" value="1"/>
</dbReference>
<evidence type="ECO:0000256" key="9">
    <source>
        <dbReference type="ARBA" id="ARBA00022842"/>
    </source>
</evidence>
<evidence type="ECO:0000256" key="16">
    <source>
        <dbReference type="SAM" id="Phobius"/>
    </source>
</evidence>
<accession>A0A9P0KLH1</accession>
<comment type="subcellular location">
    <subcellularLocation>
        <location evidence="2">Peroxisome</location>
    </subcellularLocation>
</comment>
<dbReference type="GO" id="GO:0016405">
    <property type="term" value="F:CoA-ligase activity"/>
    <property type="evidence" value="ECO:0007669"/>
    <property type="project" value="TreeGrafter"/>
</dbReference>
<proteinExistence type="inferred from homology"/>
<name>A0A9P0KLH1_ACAOB</name>
<dbReference type="AlphaFoldDB" id="A0A9P0KLH1"/>
<dbReference type="OrthoDB" id="10253869at2759"/>
<dbReference type="EC" id="1.13.12.7" evidence="4"/>
<dbReference type="GO" id="GO:0008218">
    <property type="term" value="P:bioluminescence"/>
    <property type="evidence" value="ECO:0007669"/>
    <property type="project" value="UniProtKB-KW"/>
</dbReference>
<dbReference type="InterPro" id="IPR000873">
    <property type="entry name" value="AMP-dep_synth/lig_dom"/>
</dbReference>
<dbReference type="Gene3D" id="3.30.300.30">
    <property type="match status" value="1"/>
</dbReference>
<comment type="caution">
    <text evidence="19">The sequence shown here is derived from an EMBL/GenBank/DDBJ whole genome shotgun (WGS) entry which is preliminary data.</text>
</comment>
<dbReference type="CDD" id="cd05911">
    <property type="entry name" value="Firefly_Luc_like"/>
    <property type="match status" value="1"/>
</dbReference>
<evidence type="ECO:0000313" key="19">
    <source>
        <dbReference type="EMBL" id="CAH1976907.1"/>
    </source>
</evidence>
<dbReference type="FunFam" id="3.30.300.30:FF:000007">
    <property type="entry name" value="4-coumarate--CoA ligase 2"/>
    <property type="match status" value="1"/>
</dbReference>
<evidence type="ECO:0000256" key="10">
    <source>
        <dbReference type="ARBA" id="ARBA00023002"/>
    </source>
</evidence>
<evidence type="ECO:0000256" key="11">
    <source>
        <dbReference type="ARBA" id="ARBA00023033"/>
    </source>
</evidence>
<dbReference type="PANTHER" id="PTHR24096">
    <property type="entry name" value="LONG-CHAIN-FATTY-ACID--COA LIGASE"/>
    <property type="match status" value="1"/>
</dbReference>
<dbReference type="PANTHER" id="PTHR24096:SF423">
    <property type="entry name" value="GM05240P"/>
    <property type="match status" value="1"/>
</dbReference>
<keyword evidence="11" id="KW-0503">Monooxygenase</keyword>
<keyword evidence="7" id="KW-0547">Nucleotide-binding</keyword>
<keyword evidence="14" id="KW-0599">Photoprotein</keyword>
<comment type="similarity">
    <text evidence="3">Belongs to the ATP-dependent AMP-binding enzyme family.</text>
</comment>
<evidence type="ECO:0000256" key="5">
    <source>
        <dbReference type="ARBA" id="ARBA00019043"/>
    </source>
</evidence>
<evidence type="ECO:0000259" key="17">
    <source>
        <dbReference type="Pfam" id="PF00501"/>
    </source>
</evidence>